<name>A0A9W9IZG3_9EURO</name>
<reference evidence="3" key="1">
    <citation type="submission" date="2022-11" db="EMBL/GenBank/DDBJ databases">
        <authorList>
            <person name="Petersen C."/>
        </authorList>
    </citation>
    <scope>NUCLEOTIDE SEQUENCE</scope>
    <source>
        <strain evidence="3">IBT 16849</strain>
    </source>
</reference>
<evidence type="ECO:0000313" key="3">
    <source>
        <dbReference type="EMBL" id="KAJ5185640.1"/>
    </source>
</evidence>
<feature type="transmembrane region" description="Helical" evidence="2">
    <location>
        <begin position="177"/>
        <end position="203"/>
    </location>
</feature>
<feature type="region of interest" description="Disordered" evidence="1">
    <location>
        <begin position="1"/>
        <end position="60"/>
    </location>
</feature>
<evidence type="ECO:0000256" key="1">
    <source>
        <dbReference type="SAM" id="MobiDB-lite"/>
    </source>
</evidence>
<evidence type="ECO:0000256" key="2">
    <source>
        <dbReference type="SAM" id="Phobius"/>
    </source>
</evidence>
<feature type="transmembrane region" description="Helical" evidence="2">
    <location>
        <begin position="709"/>
        <end position="730"/>
    </location>
</feature>
<feature type="compositionally biased region" description="Polar residues" evidence="1">
    <location>
        <begin position="1"/>
        <end position="47"/>
    </location>
</feature>
<proteinExistence type="predicted"/>
<organism evidence="3 4">
    <name type="scientific">Penicillium cf. griseofulvum</name>
    <dbReference type="NCBI Taxonomy" id="2972120"/>
    <lineage>
        <taxon>Eukaryota</taxon>
        <taxon>Fungi</taxon>
        <taxon>Dikarya</taxon>
        <taxon>Ascomycota</taxon>
        <taxon>Pezizomycotina</taxon>
        <taxon>Eurotiomycetes</taxon>
        <taxon>Eurotiomycetidae</taxon>
        <taxon>Eurotiales</taxon>
        <taxon>Aspergillaceae</taxon>
        <taxon>Penicillium</taxon>
    </lineage>
</organism>
<feature type="region of interest" description="Disordered" evidence="1">
    <location>
        <begin position="74"/>
        <end position="116"/>
    </location>
</feature>
<gene>
    <name evidence="3" type="ORF">N7472_010480</name>
</gene>
<accession>A0A9W9IZG3</accession>
<keyword evidence="2" id="KW-0812">Transmembrane</keyword>
<keyword evidence="2" id="KW-0472">Membrane</keyword>
<evidence type="ECO:0000313" key="4">
    <source>
        <dbReference type="Proteomes" id="UP001150879"/>
    </source>
</evidence>
<keyword evidence="4" id="KW-1185">Reference proteome</keyword>
<comment type="caution">
    <text evidence="3">The sequence shown here is derived from an EMBL/GenBank/DDBJ whole genome shotgun (WGS) entry which is preliminary data.</text>
</comment>
<dbReference type="AlphaFoldDB" id="A0A9W9IZG3"/>
<feature type="transmembrane region" description="Helical" evidence="2">
    <location>
        <begin position="133"/>
        <end position="157"/>
    </location>
</feature>
<protein>
    <submittedName>
        <fullName evidence="3">Uncharacterized protein</fullName>
    </submittedName>
</protein>
<dbReference type="OrthoDB" id="4721035at2759"/>
<dbReference type="Proteomes" id="UP001150879">
    <property type="component" value="Unassembled WGS sequence"/>
</dbReference>
<sequence length="839" mass="92450">MASSRESQHSLLSKDLASSQESQHSLLSKDSLDTQPQRSWNPLSNRLTDPDYHYHTPSESTWSEEVLRDVGLGISNSSGDAIPANKRDSTDSTATTTPHTYKIPESPQTPHSPHATHVRCPNRATVLQKRLSWVPLTVLVLAIYATIFSGIYLGIALRKPRWHTVSSNGPLAPSTAALLSAFFAKTIELAYVTICVAFLGQVLSRRALMRDSRGISISDMNMRAWIMQPGSMIVHWEALRYSALTFLGSIALVSTFVAMLYTTAAQALVAPTLTLGPVESTILQGKVTSSFANPGYIASDCETPVTTEMDIWNRNTTCLQIVHAGHAYHNYQQWIAHWGQLVSSKNETSSQLQKRPPPTGSLWDNTTVTGSWINIQDMSTLSKKHGRMINNITMAMPHGGIPAAAMNTKNNLKQPTDTSGEGKYNIEASVPSPAINVLCAGMTKKELSPLVYSSWPGHKFNATAWPAGDIPHPPSWLNRTVVDSLFQFGPKYGQVPPVFGKYPLPYNTILNGTGKWPANAIYLLGATPPPIDNNTDIPEYVLCSLRAKQTGVCSTKYTADKSGAFLSTDCENPSNDLRYDLRQSSFIEGLWNADWKNLASEWANSLSLNAGITDGAASNARLLMQMMPAYNETSSTFALDPTLPSIAEALAVMAGSTLILSTQNAPFAPFWNYSLSNENVLAEPVYQIFNASIQVFEYASGGTEQWQGIFYVILVFAFLTSAVCLGFMIVEARGRQVTDFTEPQNLFALAVNSPQTTQLEGACGCGPWGKQLKERWFIGMEEDDEHYYIRSKSEEKIPLLRKDDSHLEAMEIDDGKMLSPMVDEFRKVSKRHSFLAKLY</sequence>
<dbReference type="EMBL" id="JAPQKP010000006">
    <property type="protein sequence ID" value="KAJ5185640.1"/>
    <property type="molecule type" value="Genomic_DNA"/>
</dbReference>
<reference evidence="3" key="2">
    <citation type="journal article" date="2023" name="IMA Fungus">
        <title>Comparative genomic study of the Penicillium genus elucidates a diverse pangenome and 15 lateral gene transfer events.</title>
        <authorList>
            <person name="Petersen C."/>
            <person name="Sorensen T."/>
            <person name="Nielsen M.R."/>
            <person name="Sondergaard T.E."/>
            <person name="Sorensen J.L."/>
            <person name="Fitzpatrick D.A."/>
            <person name="Frisvad J.C."/>
            <person name="Nielsen K.L."/>
        </authorList>
    </citation>
    <scope>NUCLEOTIDE SEQUENCE</scope>
    <source>
        <strain evidence="3">IBT 16849</strain>
    </source>
</reference>
<feature type="transmembrane region" description="Helical" evidence="2">
    <location>
        <begin position="241"/>
        <end position="261"/>
    </location>
</feature>
<keyword evidence="2" id="KW-1133">Transmembrane helix</keyword>